<accession>A0A146I7Q5</accession>
<comment type="similarity">
    <text evidence="1">Belongs to the universal ribosomal protein uS11 family.</text>
</comment>
<keyword evidence="3" id="KW-0687">Ribonucleoprotein</keyword>
<geneLocation type="mitochondrion" evidence="4"/>
<dbReference type="GO" id="GO:0005840">
    <property type="term" value="C:ribosome"/>
    <property type="evidence" value="ECO:0007669"/>
    <property type="project" value="UniProtKB-KW"/>
</dbReference>
<keyword evidence="4" id="KW-0496">Mitochondrion</keyword>
<dbReference type="PIRSF" id="PIRSF002131">
    <property type="entry name" value="Ribosomal_S11"/>
    <property type="match status" value="1"/>
</dbReference>
<dbReference type="GO" id="GO:0006412">
    <property type="term" value="P:translation"/>
    <property type="evidence" value="ECO:0007669"/>
    <property type="project" value="InterPro"/>
</dbReference>
<dbReference type="HAMAP" id="MF_01310">
    <property type="entry name" value="Ribosomal_uS11"/>
    <property type="match status" value="1"/>
</dbReference>
<dbReference type="EMBL" id="AP015014">
    <property type="protein sequence ID" value="BAU71472.1"/>
    <property type="molecule type" value="Genomic_DNA"/>
</dbReference>
<organism evidence="4">
    <name type="scientific">Diphylleia rotans</name>
    <dbReference type="NCBI Taxonomy" id="190327"/>
    <lineage>
        <taxon>Eukaryota</taxon>
        <taxon>CRuMs</taxon>
        <taxon>Collodictyonidae</taxon>
        <taxon>Diphylleia</taxon>
    </lineage>
</organism>
<evidence type="ECO:0000256" key="1">
    <source>
        <dbReference type="ARBA" id="ARBA00006194"/>
    </source>
</evidence>
<sequence>MISDFFTEHYVYIKSTYNNTIITLTNKKGDTLVWCSAGMVSSTKNKRSTTYGAQLAAEKVAAAAISRSIDRVQIKVQGFGNGREVAIRSLQNKGLTITIIHDITPIPHNGCRPSKRRRV</sequence>
<keyword evidence="2 4" id="KW-0689">Ribosomal protein</keyword>
<evidence type="ECO:0000313" key="4">
    <source>
        <dbReference type="EMBL" id="BAU71472.1"/>
    </source>
</evidence>
<dbReference type="GeneID" id="27217975"/>
<dbReference type="NCBIfam" id="NF003698">
    <property type="entry name" value="PRK05309.1"/>
    <property type="match status" value="1"/>
</dbReference>
<dbReference type="PANTHER" id="PTHR11759">
    <property type="entry name" value="40S RIBOSOMAL PROTEIN S14/30S RIBOSOMAL PROTEIN S11"/>
    <property type="match status" value="1"/>
</dbReference>
<gene>
    <name evidence="4" type="primary">rps13</name>
</gene>
<dbReference type="RefSeq" id="YP_009245620.1">
    <property type="nucleotide sequence ID" value="NC_029886.1"/>
</dbReference>
<evidence type="ECO:0000256" key="2">
    <source>
        <dbReference type="ARBA" id="ARBA00022980"/>
    </source>
</evidence>
<reference evidence="4" key="1">
    <citation type="submission" date="2015-10" db="EMBL/GenBank/DDBJ databases">
        <title>The mitochondrial genome of Diphylleia rotans.</title>
        <authorList>
            <person name="Kamikawa R."/>
            <person name="Roger A.J."/>
        </authorList>
    </citation>
    <scope>NUCLEOTIDE SEQUENCE</scope>
    <source>
        <strain evidence="4">NIES-3764</strain>
    </source>
</reference>
<dbReference type="Gene3D" id="3.30.420.80">
    <property type="entry name" value="Ribosomal protein S11"/>
    <property type="match status" value="1"/>
</dbReference>
<dbReference type="AlphaFoldDB" id="A0A146I7Q5"/>
<evidence type="ECO:0000256" key="3">
    <source>
        <dbReference type="ARBA" id="ARBA00023274"/>
    </source>
</evidence>
<dbReference type="InterPro" id="IPR001971">
    <property type="entry name" value="Ribosomal_uS11"/>
</dbReference>
<dbReference type="Pfam" id="PF00411">
    <property type="entry name" value="Ribosomal_S11"/>
    <property type="match status" value="1"/>
</dbReference>
<proteinExistence type="inferred from homology"/>
<dbReference type="GO" id="GO:1990904">
    <property type="term" value="C:ribonucleoprotein complex"/>
    <property type="evidence" value="ECO:0007669"/>
    <property type="project" value="UniProtKB-KW"/>
</dbReference>
<protein>
    <submittedName>
        <fullName evidence="4">Ribosomal protein S13</fullName>
    </submittedName>
</protein>
<dbReference type="GO" id="GO:0003735">
    <property type="term" value="F:structural constituent of ribosome"/>
    <property type="evidence" value="ECO:0007669"/>
    <property type="project" value="InterPro"/>
</dbReference>
<dbReference type="SUPFAM" id="SSF53137">
    <property type="entry name" value="Translational machinery components"/>
    <property type="match status" value="1"/>
</dbReference>
<name>A0A146I7Q5_9EUKA</name>
<dbReference type="InterPro" id="IPR036967">
    <property type="entry name" value="Ribosomal_uS11_sf"/>
</dbReference>